<protein>
    <submittedName>
        <fullName evidence="1">Uncharacterized protein</fullName>
    </submittedName>
</protein>
<accession>A0ABM7ABX1</accession>
<gene>
    <name evidence="1" type="ORF">EGX47_00415</name>
</gene>
<proteinExistence type="predicted"/>
<reference evidence="1" key="1">
    <citation type="submission" date="2018-11" db="EMBL/GenBank/DDBJ databases">
        <title>FDA dAtabase for Regulatory Grade micrObial Sequences (FDA-ARGOS): Supporting development and validation of Infectious Disease Dx tests.</title>
        <authorList>
            <person name="Bliska J."/>
            <person name="Cleland M.-M."/>
            <person name="Tallon L."/>
            <person name="Sadzewicz L."/>
            <person name="Zhao X."/>
            <person name="Vavikolanu K."/>
            <person name="Mehta A."/>
            <person name="Aluvathingal J."/>
            <person name="Nadendla S."/>
            <person name="Yan Y."/>
            <person name="Sichtig H."/>
        </authorList>
    </citation>
    <scope>NUCLEOTIDE SEQUENCE [LARGE SCALE GENOMIC DNA]</scope>
    <source>
        <strain evidence="1">FDAARGOS_581</strain>
        <plasmid evidence="1">unnamed</plasmid>
    </source>
</reference>
<dbReference type="Proteomes" id="UP000268669">
    <property type="component" value="Plasmid unnamed"/>
</dbReference>
<organism evidence="1 2">
    <name type="scientific">Yersinia pseudotuberculosis</name>
    <dbReference type="NCBI Taxonomy" id="633"/>
    <lineage>
        <taxon>Bacteria</taxon>
        <taxon>Pseudomonadati</taxon>
        <taxon>Pseudomonadota</taxon>
        <taxon>Gammaproteobacteria</taxon>
        <taxon>Enterobacterales</taxon>
        <taxon>Yersiniaceae</taxon>
        <taxon>Yersinia</taxon>
    </lineage>
</organism>
<evidence type="ECO:0000313" key="2">
    <source>
        <dbReference type="Proteomes" id="UP000268669"/>
    </source>
</evidence>
<sequence length="99" mass="11202">MVELCRLLKITRSVYSASLNLRVDVIRINTGAANINRMPVANIGGIVSTVNFIANHVVPHVTETMIKSRITKKFFISILIKHRLRLCNRCFPIDLLISK</sequence>
<dbReference type="EMBL" id="CP033712">
    <property type="protein sequence ID" value="AYW89940.1"/>
    <property type="molecule type" value="Genomic_DNA"/>
</dbReference>
<keyword evidence="1" id="KW-0614">Plasmid</keyword>
<name>A0ABM7ABX1_YERPU</name>
<keyword evidence="2" id="KW-1185">Reference proteome</keyword>
<evidence type="ECO:0000313" key="1">
    <source>
        <dbReference type="EMBL" id="AYW89940.1"/>
    </source>
</evidence>
<geneLocation type="plasmid" evidence="1 2">
    <name>unnamed</name>
</geneLocation>